<keyword evidence="2" id="KW-0238">DNA-binding</keyword>
<reference evidence="5" key="1">
    <citation type="submission" date="2021-09" db="EMBL/GenBank/DDBJ databases">
        <title>Genome analysis of Fictibacillus sp. KIGAM418 isolated from marine sediment.</title>
        <authorList>
            <person name="Seo M.-J."/>
            <person name="Cho E.-S."/>
            <person name="Hwang C.Y."/>
        </authorList>
    </citation>
    <scope>NUCLEOTIDE SEQUENCE</scope>
    <source>
        <strain evidence="5">KIGAM418</strain>
    </source>
</reference>
<dbReference type="Proteomes" id="UP001139011">
    <property type="component" value="Unassembled WGS sequence"/>
</dbReference>
<evidence type="ECO:0000313" key="6">
    <source>
        <dbReference type="Proteomes" id="UP001139011"/>
    </source>
</evidence>
<keyword evidence="3" id="KW-0804">Transcription</keyword>
<evidence type="ECO:0000259" key="4">
    <source>
        <dbReference type="PROSITE" id="PS01124"/>
    </source>
</evidence>
<dbReference type="SUPFAM" id="SSF46689">
    <property type="entry name" value="Homeodomain-like"/>
    <property type="match status" value="2"/>
</dbReference>
<dbReference type="EMBL" id="JAIWJX010000002">
    <property type="protein sequence ID" value="MCK6255531.1"/>
    <property type="molecule type" value="Genomic_DNA"/>
</dbReference>
<comment type="caution">
    <text evidence="5">The sequence shown here is derived from an EMBL/GenBank/DDBJ whole genome shotgun (WGS) entry which is preliminary data.</text>
</comment>
<evidence type="ECO:0000313" key="5">
    <source>
        <dbReference type="EMBL" id="MCK6255531.1"/>
    </source>
</evidence>
<dbReference type="InterPro" id="IPR037923">
    <property type="entry name" value="HTH-like"/>
</dbReference>
<dbReference type="PROSITE" id="PS01124">
    <property type="entry name" value="HTH_ARAC_FAMILY_2"/>
    <property type="match status" value="1"/>
</dbReference>
<keyword evidence="1" id="KW-0805">Transcription regulation</keyword>
<dbReference type="SUPFAM" id="SSF51215">
    <property type="entry name" value="Regulatory protein AraC"/>
    <property type="match status" value="1"/>
</dbReference>
<evidence type="ECO:0000256" key="2">
    <source>
        <dbReference type="ARBA" id="ARBA00023125"/>
    </source>
</evidence>
<name>A0A9X1X7V9_9BACL</name>
<dbReference type="GO" id="GO:0003700">
    <property type="term" value="F:DNA-binding transcription factor activity"/>
    <property type="evidence" value="ECO:0007669"/>
    <property type="project" value="InterPro"/>
</dbReference>
<dbReference type="Pfam" id="PF12833">
    <property type="entry name" value="HTH_18"/>
    <property type="match status" value="1"/>
</dbReference>
<sequence>MRVLNLKLANSKLMMTHLPPFSSDPVKHDHGGDYQITIPISGSPFIEIEKQTRSMNKALRVITSPGEAHFHYTGESESRLLLINLQKEFVDHVASARLQVCHIDTAFRTYGENSSEKLVKIANDIIQTNLLNEVASGKLEELEWALADTLLAIQEGSHSEKWRKEITLNDHPLIKNVLSFIHEHYASELSLEELAKASRLSKYHFIRTFKEAAGCTPGQYVTKVRLERAIDLLRTTGLDITTIGFAVGFGSLTTFERSFKKGYGCSVSHYRKSL</sequence>
<dbReference type="Gene3D" id="1.10.10.60">
    <property type="entry name" value="Homeodomain-like"/>
    <property type="match status" value="2"/>
</dbReference>
<evidence type="ECO:0000256" key="3">
    <source>
        <dbReference type="ARBA" id="ARBA00023163"/>
    </source>
</evidence>
<dbReference type="PANTHER" id="PTHR43280">
    <property type="entry name" value="ARAC-FAMILY TRANSCRIPTIONAL REGULATOR"/>
    <property type="match status" value="1"/>
</dbReference>
<accession>A0A9X1X7V9</accession>
<feature type="domain" description="HTH araC/xylS-type" evidence="4">
    <location>
        <begin position="175"/>
        <end position="273"/>
    </location>
</feature>
<gene>
    <name evidence="5" type="ORF">LCY76_02695</name>
</gene>
<dbReference type="InterPro" id="IPR018060">
    <property type="entry name" value="HTH_AraC"/>
</dbReference>
<evidence type="ECO:0000256" key="1">
    <source>
        <dbReference type="ARBA" id="ARBA00023015"/>
    </source>
</evidence>
<proteinExistence type="predicted"/>
<dbReference type="InterPro" id="IPR009057">
    <property type="entry name" value="Homeodomain-like_sf"/>
</dbReference>
<dbReference type="GO" id="GO:0043565">
    <property type="term" value="F:sequence-specific DNA binding"/>
    <property type="evidence" value="ECO:0007669"/>
    <property type="project" value="InterPro"/>
</dbReference>
<dbReference type="AlphaFoldDB" id="A0A9X1X7V9"/>
<dbReference type="RefSeq" id="WP_248251349.1">
    <property type="nucleotide sequence ID" value="NZ_JAIWJX010000002.1"/>
</dbReference>
<keyword evidence="6" id="KW-1185">Reference proteome</keyword>
<dbReference type="PANTHER" id="PTHR43280:SF28">
    <property type="entry name" value="HTH-TYPE TRANSCRIPTIONAL ACTIVATOR RHAS"/>
    <property type="match status" value="1"/>
</dbReference>
<dbReference type="SMART" id="SM00342">
    <property type="entry name" value="HTH_ARAC"/>
    <property type="match status" value="1"/>
</dbReference>
<organism evidence="5 6">
    <name type="scientific">Fictibacillus marinisediminis</name>
    <dbReference type="NCBI Taxonomy" id="2878389"/>
    <lineage>
        <taxon>Bacteria</taxon>
        <taxon>Bacillati</taxon>
        <taxon>Bacillota</taxon>
        <taxon>Bacilli</taxon>
        <taxon>Bacillales</taxon>
        <taxon>Fictibacillaceae</taxon>
        <taxon>Fictibacillus</taxon>
    </lineage>
</organism>
<protein>
    <submittedName>
        <fullName evidence="5">AraC family transcriptional regulator</fullName>
    </submittedName>
</protein>